<gene>
    <name evidence="4" type="ORF">CITCOLO1_LOCUS11485</name>
</gene>
<evidence type="ECO:0000256" key="1">
    <source>
        <dbReference type="ARBA" id="ARBA00022690"/>
    </source>
</evidence>
<accession>A0ABP0YGG2</accession>
<dbReference type="SUPFAM" id="SSF54403">
    <property type="entry name" value="Cystatin/monellin"/>
    <property type="match status" value="1"/>
</dbReference>
<evidence type="ECO:0000313" key="5">
    <source>
        <dbReference type="Proteomes" id="UP001642487"/>
    </source>
</evidence>
<dbReference type="InterPro" id="IPR000010">
    <property type="entry name" value="Cystatin_dom"/>
</dbReference>
<sequence>MSVEPFLPSEPIKHINDPHVQAIGRLAVDEHNKKTGDNLKPMHVVNGLSGTIFLPGFEEGIFYHLVVEAETTGGINWTYATKVLKISGGCLIRYEFKSFEPILPYKP</sequence>
<keyword evidence="2" id="KW-0789">Thiol protease inhibitor</keyword>
<dbReference type="Gene3D" id="3.10.450.10">
    <property type="match status" value="1"/>
</dbReference>
<evidence type="ECO:0000313" key="4">
    <source>
        <dbReference type="EMBL" id="CAK9319479.1"/>
    </source>
</evidence>
<keyword evidence="1" id="KW-0646">Protease inhibitor</keyword>
<dbReference type="CDD" id="cd00042">
    <property type="entry name" value="CY"/>
    <property type="match status" value="1"/>
</dbReference>
<protein>
    <recommendedName>
        <fullName evidence="3">Cystatin domain-containing protein</fullName>
    </recommendedName>
</protein>
<evidence type="ECO:0000256" key="2">
    <source>
        <dbReference type="ARBA" id="ARBA00022704"/>
    </source>
</evidence>
<reference evidence="4 5" key="1">
    <citation type="submission" date="2024-03" db="EMBL/GenBank/DDBJ databases">
        <authorList>
            <person name="Gkanogiannis A."/>
            <person name="Becerra Lopez-Lavalle L."/>
        </authorList>
    </citation>
    <scope>NUCLEOTIDE SEQUENCE [LARGE SCALE GENOMIC DNA]</scope>
</reference>
<evidence type="ECO:0000259" key="3">
    <source>
        <dbReference type="Pfam" id="PF16845"/>
    </source>
</evidence>
<dbReference type="InterPro" id="IPR046350">
    <property type="entry name" value="Cystatin_sf"/>
</dbReference>
<proteinExistence type="predicted"/>
<dbReference type="Pfam" id="PF16845">
    <property type="entry name" value="SQAPI"/>
    <property type="match status" value="1"/>
</dbReference>
<keyword evidence="5" id="KW-1185">Reference proteome</keyword>
<dbReference type="EMBL" id="OZ021738">
    <property type="protein sequence ID" value="CAK9319479.1"/>
    <property type="molecule type" value="Genomic_DNA"/>
</dbReference>
<name>A0ABP0YGG2_9ROSI</name>
<dbReference type="Proteomes" id="UP001642487">
    <property type="component" value="Chromosome 4"/>
</dbReference>
<organism evidence="4 5">
    <name type="scientific">Citrullus colocynthis</name>
    <name type="common">colocynth</name>
    <dbReference type="NCBI Taxonomy" id="252529"/>
    <lineage>
        <taxon>Eukaryota</taxon>
        <taxon>Viridiplantae</taxon>
        <taxon>Streptophyta</taxon>
        <taxon>Embryophyta</taxon>
        <taxon>Tracheophyta</taxon>
        <taxon>Spermatophyta</taxon>
        <taxon>Magnoliopsida</taxon>
        <taxon>eudicotyledons</taxon>
        <taxon>Gunneridae</taxon>
        <taxon>Pentapetalae</taxon>
        <taxon>rosids</taxon>
        <taxon>fabids</taxon>
        <taxon>Cucurbitales</taxon>
        <taxon>Cucurbitaceae</taxon>
        <taxon>Benincaseae</taxon>
        <taxon>Citrullus</taxon>
    </lineage>
</organism>
<feature type="domain" description="Cystatin" evidence="3">
    <location>
        <begin position="12"/>
        <end position="84"/>
    </location>
</feature>